<dbReference type="GO" id="GO:0005525">
    <property type="term" value="F:GTP binding"/>
    <property type="evidence" value="ECO:0007669"/>
    <property type="project" value="UniProtKB-KW"/>
</dbReference>
<dbReference type="PANTHER" id="PTHR32341">
    <property type="entry name" value="INTERFERON-INDUCIBLE GTPASE"/>
    <property type="match status" value="1"/>
</dbReference>
<dbReference type="PANTHER" id="PTHR32341:SF10">
    <property type="entry name" value="INTERFERON-INDUCIBLE GTPASE 5"/>
    <property type="match status" value="1"/>
</dbReference>
<dbReference type="Proteomes" id="UP001501920">
    <property type="component" value="Chromosome 16"/>
</dbReference>
<evidence type="ECO:0000256" key="2">
    <source>
        <dbReference type="ARBA" id="ARBA00022741"/>
    </source>
</evidence>
<feature type="region of interest" description="Disordered" evidence="5">
    <location>
        <begin position="56"/>
        <end position="82"/>
    </location>
</feature>
<organism evidence="7 8">
    <name type="scientific">Pygocentrus nattereri</name>
    <name type="common">Red-bellied piranha</name>
    <dbReference type="NCBI Taxonomy" id="42514"/>
    <lineage>
        <taxon>Eukaryota</taxon>
        <taxon>Metazoa</taxon>
        <taxon>Chordata</taxon>
        <taxon>Craniata</taxon>
        <taxon>Vertebrata</taxon>
        <taxon>Euteleostomi</taxon>
        <taxon>Actinopterygii</taxon>
        <taxon>Neopterygii</taxon>
        <taxon>Teleostei</taxon>
        <taxon>Ostariophysi</taxon>
        <taxon>Characiformes</taxon>
        <taxon>Characoidei</taxon>
        <taxon>Pygocentrus</taxon>
    </lineage>
</organism>
<dbReference type="Gene3D" id="3.40.50.300">
    <property type="entry name" value="P-loop containing nucleotide triphosphate hydrolases"/>
    <property type="match status" value="1"/>
</dbReference>
<feature type="region of interest" description="Disordered" evidence="5">
    <location>
        <begin position="1"/>
        <end position="27"/>
    </location>
</feature>
<keyword evidence="8" id="KW-1185">Reference proteome</keyword>
<feature type="compositionally biased region" description="Low complexity" evidence="5">
    <location>
        <begin position="69"/>
        <end position="81"/>
    </location>
</feature>
<name>A0A3B4DV86_PYGNA</name>
<keyword evidence="3" id="KW-0378">Hydrolase</keyword>
<reference evidence="7" key="2">
    <citation type="submission" date="2025-08" db="UniProtKB">
        <authorList>
            <consortium name="Ensembl"/>
        </authorList>
    </citation>
    <scope>IDENTIFICATION</scope>
</reference>
<dbReference type="GeneTree" id="ENSGT00950000183007"/>
<gene>
    <name evidence="7" type="primary">HESX1</name>
</gene>
<dbReference type="Pfam" id="PF05049">
    <property type="entry name" value="IIGP"/>
    <property type="match status" value="1"/>
</dbReference>
<dbReference type="GO" id="GO:0016020">
    <property type="term" value="C:membrane"/>
    <property type="evidence" value="ECO:0007669"/>
    <property type="project" value="InterPro"/>
</dbReference>
<dbReference type="GO" id="GO:0016787">
    <property type="term" value="F:hydrolase activity"/>
    <property type="evidence" value="ECO:0007669"/>
    <property type="project" value="UniProtKB-KW"/>
</dbReference>
<dbReference type="InterPro" id="IPR051515">
    <property type="entry name" value="IRG"/>
</dbReference>
<keyword evidence="4" id="KW-0342">GTP-binding</keyword>
<evidence type="ECO:0000256" key="1">
    <source>
        <dbReference type="ARBA" id="ARBA00005429"/>
    </source>
</evidence>
<evidence type="ECO:0000256" key="5">
    <source>
        <dbReference type="SAM" id="MobiDB-lite"/>
    </source>
</evidence>
<dbReference type="InterPro" id="IPR027417">
    <property type="entry name" value="P-loop_NTPase"/>
</dbReference>
<protein>
    <recommendedName>
        <fullName evidence="6">IRG-type G domain-containing protein</fullName>
    </recommendedName>
</protein>
<dbReference type="AlphaFoldDB" id="A0A3B4DV86"/>
<evidence type="ECO:0000256" key="3">
    <source>
        <dbReference type="ARBA" id="ARBA00022801"/>
    </source>
</evidence>
<evidence type="ECO:0000313" key="7">
    <source>
        <dbReference type="Ensembl" id="ENSPNAP00000027360.2"/>
    </source>
</evidence>
<feature type="compositionally biased region" description="Polar residues" evidence="5">
    <location>
        <begin position="1"/>
        <end position="21"/>
    </location>
</feature>
<dbReference type="PROSITE" id="PS51716">
    <property type="entry name" value="G_IRG"/>
    <property type="match status" value="1"/>
</dbReference>
<dbReference type="FunFam" id="3.40.50.300:FF:000541">
    <property type="entry name" value="Immunity related GTPase M"/>
    <property type="match status" value="1"/>
</dbReference>
<evidence type="ECO:0000256" key="4">
    <source>
        <dbReference type="ARBA" id="ARBA00023134"/>
    </source>
</evidence>
<dbReference type="OMA" id="EPKAHPH"/>
<evidence type="ECO:0000313" key="8">
    <source>
        <dbReference type="Proteomes" id="UP001501920"/>
    </source>
</evidence>
<evidence type="ECO:0000259" key="6">
    <source>
        <dbReference type="PROSITE" id="PS51716"/>
    </source>
</evidence>
<keyword evidence="2" id="KW-0547">Nucleotide-binding</keyword>
<sequence length="186" mass="21152">MASQNPEITAALQASGQSTLEGATRRAQEQAERLFNVSLSVAVTGDTGTGKSTFIKGIRGRDDDDNDAAETGVTEATTEPTSYKCHPTMPNVKFWDLPGTGAPNFKAKNYLKQVQFDRYDFFIIISSERFRENDIMLAKKIQKRKKLFYFVRSKIDNDIRAEQRKKGFNKDKMLLKIRRNCEENLN</sequence>
<dbReference type="SUPFAM" id="SSF52540">
    <property type="entry name" value="P-loop containing nucleoside triphosphate hydrolases"/>
    <property type="match status" value="1"/>
</dbReference>
<accession>A0A3B4DV86</accession>
<dbReference type="InterPro" id="IPR030385">
    <property type="entry name" value="G_IRG_dom"/>
</dbReference>
<proteinExistence type="inferred from homology"/>
<reference evidence="7" key="3">
    <citation type="submission" date="2025-09" db="UniProtKB">
        <authorList>
            <consortium name="Ensembl"/>
        </authorList>
    </citation>
    <scope>IDENTIFICATION</scope>
</reference>
<dbReference type="InterPro" id="IPR007743">
    <property type="entry name" value="Immunity-related_GTPase-like"/>
</dbReference>
<reference evidence="7 8" key="1">
    <citation type="submission" date="2020-10" db="EMBL/GenBank/DDBJ databases">
        <title>Pygocentrus nattereri (red-bellied piranha) genome, fPygNat1, primary haplotype.</title>
        <authorList>
            <person name="Myers G."/>
            <person name="Meyer A."/>
            <person name="Karagic N."/>
            <person name="Pippel M."/>
            <person name="Winkler S."/>
            <person name="Tracey A."/>
            <person name="Wood J."/>
            <person name="Formenti G."/>
            <person name="Howe K."/>
            <person name="Fedrigo O."/>
            <person name="Jarvis E.D."/>
        </authorList>
    </citation>
    <scope>NUCLEOTIDE SEQUENCE [LARGE SCALE GENOMIC DNA]</scope>
</reference>
<feature type="domain" description="IRG-type G" evidence="6">
    <location>
        <begin position="37"/>
        <end position="186"/>
    </location>
</feature>
<comment type="similarity">
    <text evidence="1">Belongs to the TRAFAC class dynamin-like GTPase superfamily. IRG family.</text>
</comment>
<dbReference type="Ensembl" id="ENSPNAT00000002757.2">
    <property type="protein sequence ID" value="ENSPNAP00000027360.2"/>
    <property type="gene ID" value="ENSPNAG00000012863.2"/>
</dbReference>